<name>L8WZ53_THACA</name>
<evidence type="ECO:0000313" key="2">
    <source>
        <dbReference type="Proteomes" id="UP000011668"/>
    </source>
</evidence>
<protein>
    <submittedName>
        <fullName evidence="1">Uncharacterized protein</fullName>
    </submittedName>
</protein>
<accession>L8WZ53</accession>
<dbReference type="HOGENOM" id="CLU_1750926_0_0_1"/>
<dbReference type="AlphaFoldDB" id="L8WZ53"/>
<sequence>MYLGAGSAITTSTVVACFNASVGNSPITSNHPTNGRRRPIVKRFLVASEFTLTYASLRSAPELLVVTLVTKYRVLKMTSKPTLNDYANCNREAQKDGTFAGVTAGLLGVTGVGSGYYFSRAFLSSRLAHLERQRLLAEQQSQGIEPTMA</sequence>
<gene>
    <name evidence="1" type="ORF">AG1IA_02617</name>
</gene>
<comment type="caution">
    <text evidence="1">The sequence shown here is derived from an EMBL/GenBank/DDBJ whole genome shotgun (WGS) entry which is preliminary data.</text>
</comment>
<organism evidence="1 2">
    <name type="scientific">Thanatephorus cucumeris (strain AG1-IA)</name>
    <name type="common">Rice sheath blight fungus</name>
    <name type="synonym">Rhizoctonia solani</name>
    <dbReference type="NCBI Taxonomy" id="983506"/>
    <lineage>
        <taxon>Eukaryota</taxon>
        <taxon>Fungi</taxon>
        <taxon>Dikarya</taxon>
        <taxon>Basidiomycota</taxon>
        <taxon>Agaricomycotina</taxon>
        <taxon>Agaricomycetes</taxon>
        <taxon>Cantharellales</taxon>
        <taxon>Ceratobasidiaceae</taxon>
        <taxon>Rhizoctonia</taxon>
        <taxon>Rhizoctonia solani AG-1</taxon>
    </lineage>
</organism>
<proteinExistence type="predicted"/>
<keyword evidence="2" id="KW-1185">Reference proteome</keyword>
<evidence type="ECO:0000313" key="1">
    <source>
        <dbReference type="EMBL" id="ELU43351.1"/>
    </source>
</evidence>
<dbReference type="Proteomes" id="UP000011668">
    <property type="component" value="Unassembled WGS sequence"/>
</dbReference>
<dbReference type="OrthoDB" id="3352450at2759"/>
<reference evidence="1 2" key="1">
    <citation type="journal article" date="2013" name="Nat. Commun.">
        <title>The evolution and pathogenic mechanisms of the rice sheath blight pathogen.</title>
        <authorList>
            <person name="Zheng A."/>
            <person name="Lin R."/>
            <person name="Xu L."/>
            <person name="Qin P."/>
            <person name="Tang C."/>
            <person name="Ai P."/>
            <person name="Zhang D."/>
            <person name="Liu Y."/>
            <person name="Sun Z."/>
            <person name="Feng H."/>
            <person name="Wang Y."/>
            <person name="Chen Y."/>
            <person name="Liang X."/>
            <person name="Fu R."/>
            <person name="Li Q."/>
            <person name="Zhang J."/>
            <person name="Yu X."/>
            <person name="Xie Z."/>
            <person name="Ding L."/>
            <person name="Guan P."/>
            <person name="Tang J."/>
            <person name="Liang Y."/>
            <person name="Wang S."/>
            <person name="Deng Q."/>
            <person name="Li S."/>
            <person name="Zhu J."/>
            <person name="Wang L."/>
            <person name="Liu H."/>
            <person name="Li P."/>
        </authorList>
    </citation>
    <scope>NUCLEOTIDE SEQUENCE [LARGE SCALE GENOMIC DNA]</scope>
    <source>
        <strain evidence="2">AG-1 IA</strain>
    </source>
</reference>
<dbReference type="EMBL" id="AFRT01000574">
    <property type="protein sequence ID" value="ELU43351.1"/>
    <property type="molecule type" value="Genomic_DNA"/>
</dbReference>